<name>R4XCC6_TAPDE</name>
<comment type="similarity">
    <text evidence="3 11">Belongs to the peptidase M18 family.</text>
</comment>
<proteinExistence type="inferred from homology"/>
<keyword evidence="9 11" id="KW-0862">Zinc</keyword>
<organism evidence="12 13">
    <name type="scientific">Taphrina deformans (strain PYCC 5710 / ATCC 11124 / CBS 356.35 / IMI 108563 / JCM 9778 / NBRC 8474)</name>
    <name type="common">Peach leaf curl fungus</name>
    <name type="synonym">Lalaria deformans</name>
    <dbReference type="NCBI Taxonomy" id="1097556"/>
    <lineage>
        <taxon>Eukaryota</taxon>
        <taxon>Fungi</taxon>
        <taxon>Dikarya</taxon>
        <taxon>Ascomycota</taxon>
        <taxon>Taphrinomycotina</taxon>
        <taxon>Taphrinomycetes</taxon>
        <taxon>Taphrinales</taxon>
        <taxon>Taphrinaceae</taxon>
        <taxon>Taphrina</taxon>
    </lineage>
</organism>
<dbReference type="Proteomes" id="UP000013776">
    <property type="component" value="Unassembled WGS sequence"/>
</dbReference>
<evidence type="ECO:0000256" key="7">
    <source>
        <dbReference type="ARBA" id="ARBA00022723"/>
    </source>
</evidence>
<dbReference type="InterPro" id="IPR001948">
    <property type="entry name" value="Peptidase_M18"/>
</dbReference>
<dbReference type="PANTHER" id="PTHR28570:SF3">
    <property type="entry name" value="ASPARTYL AMINOPEPTIDASE"/>
    <property type="match status" value="1"/>
</dbReference>
<evidence type="ECO:0000256" key="10">
    <source>
        <dbReference type="ARBA" id="ARBA00023049"/>
    </source>
</evidence>
<keyword evidence="13" id="KW-1185">Reference proteome</keyword>
<accession>R4XCC6</accession>
<comment type="caution">
    <text evidence="12">The sequence shown here is derived from an EMBL/GenBank/DDBJ whole genome shotgun (WGS) entry which is preliminary data.</text>
</comment>
<dbReference type="InterPro" id="IPR023358">
    <property type="entry name" value="Peptidase_M18_dom2"/>
</dbReference>
<reference evidence="12 13" key="1">
    <citation type="journal article" date="2013" name="MBio">
        <title>Genome sequencing of the plant pathogen Taphrina deformans, the causal agent of peach leaf curl.</title>
        <authorList>
            <person name="Cisse O.H."/>
            <person name="Almeida J.M.G.C.F."/>
            <person name="Fonseca A."/>
            <person name="Kumar A.A."/>
            <person name="Salojaervi J."/>
            <person name="Overmyer K."/>
            <person name="Hauser P.M."/>
            <person name="Pagni M."/>
        </authorList>
    </citation>
    <scope>NUCLEOTIDE SEQUENCE [LARGE SCALE GENOMIC DNA]</scope>
    <source>
        <strain evidence="13">PYCC 5710 / ATCC 11124 / CBS 356.35 / IMI 108563 / JCM 9778 / NBRC 8474</strain>
    </source>
</reference>
<dbReference type="GO" id="GO:0070006">
    <property type="term" value="F:metalloaminopeptidase activity"/>
    <property type="evidence" value="ECO:0007669"/>
    <property type="project" value="TreeGrafter"/>
</dbReference>
<dbReference type="SUPFAM" id="SSF101821">
    <property type="entry name" value="Aminopeptidase/glucanase lid domain"/>
    <property type="match status" value="1"/>
</dbReference>
<evidence type="ECO:0000256" key="6">
    <source>
        <dbReference type="ARBA" id="ARBA00022670"/>
    </source>
</evidence>
<dbReference type="STRING" id="1097556.R4XCC6"/>
<dbReference type="VEuPathDB" id="FungiDB:TAPDE_003406"/>
<dbReference type="GO" id="GO:0000324">
    <property type="term" value="C:fungal-type vacuole"/>
    <property type="evidence" value="ECO:0007669"/>
    <property type="project" value="TreeGrafter"/>
</dbReference>
<dbReference type="EMBL" id="CAHR02000131">
    <property type="protein sequence ID" value="CCG83236.1"/>
    <property type="molecule type" value="Genomic_DNA"/>
</dbReference>
<dbReference type="Pfam" id="PF02127">
    <property type="entry name" value="Peptidase_M18"/>
    <property type="match status" value="1"/>
</dbReference>
<keyword evidence="5 11" id="KW-0031">Aminopeptidase</keyword>
<protein>
    <recommendedName>
        <fullName evidence="4">aspartyl aminopeptidase</fullName>
        <ecNumber evidence="4">3.4.11.21</ecNumber>
    </recommendedName>
</protein>
<dbReference type="AlphaFoldDB" id="R4XCC6"/>
<keyword evidence="7 11" id="KW-0479">Metal-binding</keyword>
<evidence type="ECO:0000256" key="8">
    <source>
        <dbReference type="ARBA" id="ARBA00022801"/>
    </source>
</evidence>
<evidence type="ECO:0000313" key="13">
    <source>
        <dbReference type="Proteomes" id="UP000013776"/>
    </source>
</evidence>
<dbReference type="EC" id="3.4.11.21" evidence="4"/>
<dbReference type="PANTHER" id="PTHR28570">
    <property type="entry name" value="ASPARTYL AMINOPEPTIDASE"/>
    <property type="match status" value="1"/>
</dbReference>
<evidence type="ECO:0000256" key="2">
    <source>
        <dbReference type="ARBA" id="ARBA00001947"/>
    </source>
</evidence>
<dbReference type="eggNOG" id="KOG2596">
    <property type="taxonomic scope" value="Eukaryota"/>
</dbReference>
<evidence type="ECO:0000256" key="4">
    <source>
        <dbReference type="ARBA" id="ARBA00011965"/>
    </source>
</evidence>
<evidence type="ECO:0000256" key="5">
    <source>
        <dbReference type="ARBA" id="ARBA00022438"/>
    </source>
</evidence>
<evidence type="ECO:0000256" key="9">
    <source>
        <dbReference type="ARBA" id="ARBA00022833"/>
    </source>
</evidence>
<evidence type="ECO:0000256" key="3">
    <source>
        <dbReference type="ARBA" id="ARBA00008290"/>
    </source>
</evidence>
<dbReference type="GO" id="GO:0008270">
    <property type="term" value="F:zinc ion binding"/>
    <property type="evidence" value="ECO:0007669"/>
    <property type="project" value="InterPro"/>
</dbReference>
<evidence type="ECO:0000256" key="1">
    <source>
        <dbReference type="ARBA" id="ARBA00001335"/>
    </source>
</evidence>
<dbReference type="Gene3D" id="2.30.250.10">
    <property type="entry name" value="Aminopeptidase i, Domain 2"/>
    <property type="match status" value="1"/>
</dbReference>
<evidence type="ECO:0000256" key="11">
    <source>
        <dbReference type="RuleBase" id="RU004386"/>
    </source>
</evidence>
<dbReference type="PRINTS" id="PR00932">
    <property type="entry name" value="AMINO1PTASE"/>
</dbReference>
<evidence type="ECO:0000313" key="12">
    <source>
        <dbReference type="EMBL" id="CCG83236.1"/>
    </source>
</evidence>
<gene>
    <name evidence="12" type="ORF">TAPDE_003406</name>
</gene>
<dbReference type="Gene3D" id="3.40.630.10">
    <property type="entry name" value="Zn peptidases"/>
    <property type="match status" value="1"/>
</dbReference>
<dbReference type="OrthoDB" id="9880441at2759"/>
<keyword evidence="8 11" id="KW-0378">Hydrolase</keyword>
<dbReference type="CDD" id="cd05658">
    <property type="entry name" value="M18_DAP"/>
    <property type="match status" value="1"/>
</dbReference>
<keyword evidence="6 11" id="KW-0645">Protease</keyword>
<sequence>MSAIAHDFVAFLNACPSPYHTVSTAKNLLLKAGFTQLSENSNWSTNSSIKPGGRYFVTRNGSSIIAFALGKKWQAGSPAAMVGAHTDSPCLRLKPRSMRSSEGYLQVGVETYGGGIWHSWFDRDLSLAGRVMVEGADGTYQQQLLRIDKPLLRIPTLAIHLDRTQNEAFKFNNETQMTPILGTVAAQLNAAATTPTKAATVPSSGLLGMPERHHPVLLELIRKELSLSSIDQINDFELVLYDTQKACLGGINDEFVFSARLDNLGCTYASLRGLVDSLDNGSDAAEDSLVRLVSCFDHEEIGSLSQQGADSNFLPAVLERINGSPASTLEGNSASFLISADMAHAVNPNYLGNYESEHKPRINEGVVIKVNANQRYTTNAPGIVLIDKVAQKAGAKLQSFVVRQDSACGGTIGPMLAAKLGVRTIDLGNPQLSMHSIRETGGSQDVDHLVKLLSTFFTEYQTLSTKIFVD</sequence>
<dbReference type="NCBIfam" id="NF002759">
    <property type="entry name" value="PRK02813.1"/>
    <property type="match status" value="1"/>
</dbReference>
<dbReference type="FunFam" id="2.30.250.10:FF:000001">
    <property type="entry name" value="Aspartyl aminopeptidase 1"/>
    <property type="match status" value="1"/>
</dbReference>
<keyword evidence="10 11" id="KW-0482">Metalloprotease</keyword>
<dbReference type="GO" id="GO:0006508">
    <property type="term" value="P:proteolysis"/>
    <property type="evidence" value="ECO:0007669"/>
    <property type="project" value="UniProtKB-KW"/>
</dbReference>
<comment type="catalytic activity">
    <reaction evidence="1">
        <text>Release of an N-terminal aspartate or glutamate from a peptide, with a preference for aspartate.</text>
        <dbReference type="EC" id="3.4.11.21"/>
    </reaction>
</comment>
<dbReference type="SUPFAM" id="SSF53187">
    <property type="entry name" value="Zn-dependent exopeptidases"/>
    <property type="match status" value="1"/>
</dbReference>
<comment type="cofactor">
    <cofactor evidence="2">
        <name>Zn(2+)</name>
        <dbReference type="ChEBI" id="CHEBI:29105"/>
    </cofactor>
</comment>